<dbReference type="EMBL" id="BPQG01000004">
    <property type="protein sequence ID" value="GJD42402.1"/>
    <property type="molecule type" value="Genomic_DNA"/>
</dbReference>
<evidence type="ECO:0000259" key="2">
    <source>
        <dbReference type="PROSITE" id="PS51084"/>
    </source>
</evidence>
<dbReference type="InterPro" id="IPR011146">
    <property type="entry name" value="HIT-like"/>
</dbReference>
<dbReference type="InterPro" id="IPR036265">
    <property type="entry name" value="HIT-like_sf"/>
</dbReference>
<evidence type="ECO:0000313" key="3">
    <source>
        <dbReference type="EMBL" id="GJD42402.1"/>
    </source>
</evidence>
<reference evidence="3 4" key="1">
    <citation type="journal article" date="2021" name="Front. Microbiol.">
        <title>Comprehensive Comparative Genomics and Phenotyping of Methylobacterium Species.</title>
        <authorList>
            <person name="Alessa O."/>
            <person name="Ogura Y."/>
            <person name="Fujitani Y."/>
            <person name="Takami H."/>
            <person name="Hayashi T."/>
            <person name="Sahin N."/>
            <person name="Tani A."/>
        </authorList>
    </citation>
    <scope>NUCLEOTIDE SEQUENCE [LARGE SCALE GENOMIC DNA]</scope>
    <source>
        <strain evidence="3 4">DSM 23679</strain>
    </source>
</reference>
<dbReference type="Gene3D" id="3.30.428.10">
    <property type="entry name" value="HIT-like"/>
    <property type="match status" value="1"/>
</dbReference>
<feature type="domain" description="HIT" evidence="2">
    <location>
        <begin position="51"/>
        <end position="120"/>
    </location>
</feature>
<dbReference type="InterPro" id="IPR026026">
    <property type="entry name" value="HIT_Hint"/>
</dbReference>
<dbReference type="Proteomes" id="UP001055117">
    <property type="component" value="Unassembled WGS sequence"/>
</dbReference>
<dbReference type="Pfam" id="PF01230">
    <property type="entry name" value="HIT"/>
    <property type="match status" value="1"/>
</dbReference>
<keyword evidence="4" id="KW-1185">Reference proteome</keyword>
<dbReference type="SUPFAM" id="SSF54197">
    <property type="entry name" value="HIT-like"/>
    <property type="match status" value="1"/>
</dbReference>
<sequence>MKAWRRAGRPRYIARMTDFTLDPRLAADTVPVGDLGLCSVLLMDDARFPWLILVPRRPGLSELTDLAADDAAALWREVHLATSVMQALAKPDKVNVATLGNVVAQLHVHVVGRFLSDPAWPGPVWGFETRKPYPHHARAQLAERAGAQFAAA</sequence>
<protein>
    <recommendedName>
        <fullName evidence="2">HIT domain-containing protein</fullName>
    </recommendedName>
</protein>
<accession>A0ABQ4QB17</accession>
<name>A0ABQ4QB17_9HYPH</name>
<dbReference type="PIRSF" id="PIRSF000714">
    <property type="entry name" value="HIT"/>
    <property type="match status" value="1"/>
</dbReference>
<comment type="caution">
    <text evidence="3">The sequence shown here is derived from an EMBL/GenBank/DDBJ whole genome shotgun (WGS) entry which is preliminary data.</text>
</comment>
<evidence type="ECO:0000313" key="4">
    <source>
        <dbReference type="Proteomes" id="UP001055117"/>
    </source>
</evidence>
<dbReference type="PROSITE" id="PS51084">
    <property type="entry name" value="HIT_2"/>
    <property type="match status" value="1"/>
</dbReference>
<proteinExistence type="predicted"/>
<organism evidence="3 4">
    <name type="scientific">Methylobacterium cerastii</name>
    <dbReference type="NCBI Taxonomy" id="932741"/>
    <lineage>
        <taxon>Bacteria</taxon>
        <taxon>Pseudomonadati</taxon>
        <taxon>Pseudomonadota</taxon>
        <taxon>Alphaproteobacteria</taxon>
        <taxon>Hyphomicrobiales</taxon>
        <taxon>Methylobacteriaceae</taxon>
        <taxon>Methylobacterium</taxon>
    </lineage>
</organism>
<comment type="caution">
    <text evidence="1">Lacks conserved residue(s) required for the propagation of feature annotation.</text>
</comment>
<evidence type="ECO:0000256" key="1">
    <source>
        <dbReference type="PROSITE-ProRule" id="PRU00464"/>
    </source>
</evidence>
<gene>
    <name evidence="3" type="ORF">AFCDBAGC_0238</name>
</gene>